<dbReference type="EnsemblMetazoa" id="XM_003383454.3">
    <property type="protein sequence ID" value="XP_003383502.2"/>
    <property type="gene ID" value="LOC100636357"/>
</dbReference>
<dbReference type="GO" id="GO:0006623">
    <property type="term" value="P:protein targeting to vacuole"/>
    <property type="evidence" value="ECO:0007669"/>
    <property type="project" value="TreeGrafter"/>
</dbReference>
<keyword evidence="2" id="KW-1185">Reference proteome</keyword>
<evidence type="ECO:0008006" key="3">
    <source>
        <dbReference type="Google" id="ProtNLM"/>
    </source>
</evidence>
<dbReference type="GO" id="GO:0045053">
    <property type="term" value="P:protein retention in Golgi apparatus"/>
    <property type="evidence" value="ECO:0007669"/>
    <property type="project" value="TreeGrafter"/>
</dbReference>
<evidence type="ECO:0000313" key="2">
    <source>
        <dbReference type="Proteomes" id="UP000007879"/>
    </source>
</evidence>
<evidence type="ECO:0000313" key="1">
    <source>
        <dbReference type="EnsemblMetazoa" id="XP_003383502.2"/>
    </source>
</evidence>
<dbReference type="RefSeq" id="XP_003383502.2">
    <property type="nucleotide sequence ID" value="XM_003383454.3"/>
</dbReference>
<dbReference type="PANTHER" id="PTHR16166:SF141">
    <property type="entry name" value="INTERMEMBRANE LIPID TRANSFER PROTEIN VPS13D"/>
    <property type="match status" value="1"/>
</dbReference>
<sequence>MHTTSQLPEDLAAIKKSLGFPLVQFESPIILEGFNKSHMLGRPVVFVDSITKHYKKVMKGQAVMILGSVDFLGNPVGLISDVASGLHGIMTAQPDVVGLVRDVTHGMSDTTSKLTGTVSHVLGTATGDSSFQEEREQNLESCQTSGDHFKAGLINLTSGIFGGMTSILTQPYKGAVEEGVGGFIWGIGKGVVGTVAKPVAGLLDFASGTTAALRETMSRVSRQMPQPIRLRRACTGASGSGLIVYSIQLARGQEYLLSLNDGNIQEKLIAYERFNNGSVSNEMRVIISSQNLYFFETSPPDLSSLDSLIKLELLAECRATTAKTTIPTVLLVLSVREKEEGGGDGSIITTKKYKCMNESNARKIAQLINYAKNLHDEEKMVIRTPRLQNQTIW</sequence>
<dbReference type="PANTHER" id="PTHR16166">
    <property type="entry name" value="VACUOLAR PROTEIN SORTING-ASSOCIATED PROTEIN VPS13"/>
    <property type="match status" value="1"/>
</dbReference>
<proteinExistence type="predicted"/>
<organism evidence="1 2">
    <name type="scientific">Amphimedon queenslandica</name>
    <name type="common">Sponge</name>
    <dbReference type="NCBI Taxonomy" id="400682"/>
    <lineage>
        <taxon>Eukaryota</taxon>
        <taxon>Metazoa</taxon>
        <taxon>Porifera</taxon>
        <taxon>Demospongiae</taxon>
        <taxon>Heteroscleromorpha</taxon>
        <taxon>Haplosclerida</taxon>
        <taxon>Niphatidae</taxon>
        <taxon>Amphimedon</taxon>
    </lineage>
</organism>
<dbReference type="AlphaFoldDB" id="A0AAN0I9X7"/>
<protein>
    <recommendedName>
        <fullName evidence="3">Vacuolar protein sorting-associated protein 13 DH-like domain-containing protein</fullName>
    </recommendedName>
</protein>
<dbReference type="GO" id="GO:0007005">
    <property type="term" value="P:mitochondrion organization"/>
    <property type="evidence" value="ECO:0007669"/>
    <property type="project" value="TreeGrafter"/>
</dbReference>
<dbReference type="InterPro" id="IPR026847">
    <property type="entry name" value="VPS13"/>
</dbReference>
<dbReference type="KEGG" id="aqu:100636357"/>
<dbReference type="GeneID" id="100636357"/>
<reference evidence="2" key="1">
    <citation type="journal article" date="2010" name="Nature">
        <title>The Amphimedon queenslandica genome and the evolution of animal complexity.</title>
        <authorList>
            <person name="Srivastava M."/>
            <person name="Simakov O."/>
            <person name="Chapman J."/>
            <person name="Fahey B."/>
            <person name="Gauthier M.E."/>
            <person name="Mitros T."/>
            <person name="Richards G.S."/>
            <person name="Conaco C."/>
            <person name="Dacre M."/>
            <person name="Hellsten U."/>
            <person name="Larroux C."/>
            <person name="Putnam N.H."/>
            <person name="Stanke M."/>
            <person name="Adamska M."/>
            <person name="Darling A."/>
            <person name="Degnan S.M."/>
            <person name="Oakley T.H."/>
            <person name="Plachetzki D.C."/>
            <person name="Zhai Y."/>
            <person name="Adamski M."/>
            <person name="Calcino A."/>
            <person name="Cummins S.F."/>
            <person name="Goodstein D.M."/>
            <person name="Harris C."/>
            <person name="Jackson D.J."/>
            <person name="Leys S.P."/>
            <person name="Shu S."/>
            <person name="Woodcroft B.J."/>
            <person name="Vervoort M."/>
            <person name="Kosik K.S."/>
            <person name="Manning G."/>
            <person name="Degnan B.M."/>
            <person name="Rokhsar D.S."/>
        </authorList>
    </citation>
    <scope>NUCLEOTIDE SEQUENCE [LARGE SCALE GENOMIC DNA]</scope>
</reference>
<name>A0AAN0I9X7_AMPQE</name>
<accession>A0AAN0I9X7</accession>
<dbReference type="Proteomes" id="UP000007879">
    <property type="component" value="Unassembled WGS sequence"/>
</dbReference>
<reference evidence="1" key="2">
    <citation type="submission" date="2024-06" db="UniProtKB">
        <authorList>
            <consortium name="EnsemblMetazoa"/>
        </authorList>
    </citation>
    <scope>IDENTIFICATION</scope>
</reference>